<gene>
    <name evidence="12" type="ORF">ACFOM8_07795</name>
</gene>
<evidence type="ECO:0000256" key="1">
    <source>
        <dbReference type="ARBA" id="ARBA00005272"/>
    </source>
</evidence>
<keyword evidence="13" id="KW-1185">Reference proteome</keyword>
<protein>
    <recommendedName>
        <fullName evidence="2">NADH:ubiquinone reductase (non-electrogenic)</fullName>
        <ecNumber evidence="2">1.6.5.9</ecNumber>
    </recommendedName>
</protein>
<dbReference type="InterPro" id="IPR036188">
    <property type="entry name" value="FAD/NAD-bd_sf"/>
</dbReference>
<dbReference type="Pfam" id="PF07992">
    <property type="entry name" value="Pyr_redox_2"/>
    <property type="match status" value="1"/>
</dbReference>
<evidence type="ECO:0000259" key="11">
    <source>
        <dbReference type="Pfam" id="PF22366"/>
    </source>
</evidence>
<evidence type="ECO:0000256" key="9">
    <source>
        <dbReference type="SAM" id="Phobius"/>
    </source>
</evidence>
<proteinExistence type="inferred from homology"/>
<dbReference type="InterPro" id="IPR023753">
    <property type="entry name" value="FAD/NAD-binding_dom"/>
</dbReference>
<dbReference type="PRINTS" id="PR00368">
    <property type="entry name" value="FADPNR"/>
</dbReference>
<sequence>MTQAPAAAPHRIVVVGAGFAGLQLVHDLRGADCAITLIDQRNHHLFQLLLYQVATTLLATSEIAWPIRRVLRDRPEVVTLLARVTGIDRAARQVALENGGRVPFDTLVLATGARHAYFGHDEWEADAPGLKTLEDATTIRRRLLLAFERAELTADPAERDANLTFAIIGGGPTGVELAGIVADLAHRVLPREFRRIDTRTARIMLIEAGPRVLPVFPQGLSDYAAAALRRRGVQVLTGRPVTAISDREVTIGDEAVPCRTVIWAAGVQASPAAEWLGAESDRAGRVIVNAQLTLPDDPRIFVLGDTAHVEMDGQPVPGLAPAAKQQGRYAAAAIRARLAGKPAPGPFRYAHQGNLATIGRNAAVIDFGRIRLTGWLAWWIWGIAHIYFLIGVRSRLVVAVSWLWSFLSRQNPARLITQKETARRG</sequence>
<evidence type="ECO:0000256" key="3">
    <source>
        <dbReference type="ARBA" id="ARBA00022630"/>
    </source>
</evidence>
<keyword evidence="6 12" id="KW-0560">Oxidoreductase</keyword>
<evidence type="ECO:0000259" key="10">
    <source>
        <dbReference type="Pfam" id="PF07992"/>
    </source>
</evidence>
<dbReference type="RefSeq" id="WP_377760892.1">
    <property type="nucleotide sequence ID" value="NZ_JBHRXY010000004.1"/>
</dbReference>
<keyword evidence="7" id="KW-0520">NAD</keyword>
<keyword evidence="4" id="KW-0274">FAD</keyword>
<dbReference type="PRINTS" id="PR00411">
    <property type="entry name" value="PNDRDTASEI"/>
</dbReference>
<dbReference type="GO" id="GO:0016491">
    <property type="term" value="F:oxidoreductase activity"/>
    <property type="evidence" value="ECO:0007669"/>
    <property type="project" value="UniProtKB-KW"/>
</dbReference>
<keyword evidence="5" id="KW-0809">Transit peptide</keyword>
<feature type="domain" description="FAD/NAD(P)-binding" evidence="10">
    <location>
        <begin position="11"/>
        <end position="327"/>
    </location>
</feature>
<evidence type="ECO:0000256" key="5">
    <source>
        <dbReference type="ARBA" id="ARBA00022946"/>
    </source>
</evidence>
<evidence type="ECO:0000256" key="2">
    <source>
        <dbReference type="ARBA" id="ARBA00012637"/>
    </source>
</evidence>
<keyword evidence="9" id="KW-0812">Transmembrane</keyword>
<keyword evidence="9" id="KW-0472">Membrane</keyword>
<keyword evidence="9" id="KW-1133">Transmembrane helix</keyword>
<evidence type="ECO:0000256" key="8">
    <source>
        <dbReference type="ARBA" id="ARBA00047599"/>
    </source>
</evidence>
<dbReference type="PANTHER" id="PTHR43706">
    <property type="entry name" value="NADH DEHYDROGENASE"/>
    <property type="match status" value="1"/>
</dbReference>
<organism evidence="12 13">
    <name type="scientific">Paracoccus angustae</name>
    <dbReference type="NCBI Taxonomy" id="1671480"/>
    <lineage>
        <taxon>Bacteria</taxon>
        <taxon>Pseudomonadati</taxon>
        <taxon>Pseudomonadota</taxon>
        <taxon>Alphaproteobacteria</taxon>
        <taxon>Rhodobacterales</taxon>
        <taxon>Paracoccaceae</taxon>
        <taxon>Paracoccus</taxon>
    </lineage>
</organism>
<dbReference type="EMBL" id="JBHRXY010000004">
    <property type="protein sequence ID" value="MFC3629346.1"/>
    <property type="molecule type" value="Genomic_DNA"/>
</dbReference>
<dbReference type="PANTHER" id="PTHR43706:SF47">
    <property type="entry name" value="EXTERNAL NADH-UBIQUINONE OXIDOREDUCTASE 1, MITOCHONDRIAL-RELATED"/>
    <property type="match status" value="1"/>
</dbReference>
<dbReference type="SUPFAM" id="SSF51905">
    <property type="entry name" value="FAD/NAD(P)-binding domain"/>
    <property type="match status" value="1"/>
</dbReference>
<feature type="transmembrane region" description="Helical" evidence="9">
    <location>
        <begin position="378"/>
        <end position="404"/>
    </location>
</feature>
<accession>A0ABV7U341</accession>
<dbReference type="Gene3D" id="3.50.50.100">
    <property type="match status" value="1"/>
</dbReference>
<comment type="catalytic activity">
    <reaction evidence="8">
        <text>a quinone + NADH + H(+) = a quinol + NAD(+)</text>
        <dbReference type="Rhea" id="RHEA:46160"/>
        <dbReference type="ChEBI" id="CHEBI:15378"/>
        <dbReference type="ChEBI" id="CHEBI:24646"/>
        <dbReference type="ChEBI" id="CHEBI:57540"/>
        <dbReference type="ChEBI" id="CHEBI:57945"/>
        <dbReference type="ChEBI" id="CHEBI:132124"/>
        <dbReference type="EC" id="1.6.5.9"/>
    </reaction>
</comment>
<evidence type="ECO:0000313" key="13">
    <source>
        <dbReference type="Proteomes" id="UP001595539"/>
    </source>
</evidence>
<evidence type="ECO:0000256" key="7">
    <source>
        <dbReference type="ARBA" id="ARBA00023027"/>
    </source>
</evidence>
<dbReference type="Pfam" id="PF22366">
    <property type="entry name" value="NDH2_C"/>
    <property type="match status" value="1"/>
</dbReference>
<evidence type="ECO:0000256" key="6">
    <source>
        <dbReference type="ARBA" id="ARBA00023002"/>
    </source>
</evidence>
<keyword evidence="3" id="KW-0285">Flavoprotein</keyword>
<comment type="caution">
    <text evidence="12">The sequence shown here is derived from an EMBL/GenBank/DDBJ whole genome shotgun (WGS) entry which is preliminary data.</text>
</comment>
<comment type="similarity">
    <text evidence="1">Belongs to the NADH dehydrogenase family.</text>
</comment>
<dbReference type="InterPro" id="IPR045024">
    <property type="entry name" value="NDH-2"/>
</dbReference>
<dbReference type="Proteomes" id="UP001595539">
    <property type="component" value="Unassembled WGS sequence"/>
</dbReference>
<name>A0ABV7U341_9RHOB</name>
<reference evidence="13" key="1">
    <citation type="journal article" date="2019" name="Int. J. Syst. Evol. Microbiol.">
        <title>The Global Catalogue of Microorganisms (GCM) 10K type strain sequencing project: providing services to taxonomists for standard genome sequencing and annotation.</title>
        <authorList>
            <consortium name="The Broad Institute Genomics Platform"/>
            <consortium name="The Broad Institute Genome Sequencing Center for Infectious Disease"/>
            <person name="Wu L."/>
            <person name="Ma J."/>
        </authorList>
    </citation>
    <scope>NUCLEOTIDE SEQUENCE [LARGE SCALE GENOMIC DNA]</scope>
    <source>
        <strain evidence="13">KCTC 42473</strain>
    </source>
</reference>
<dbReference type="InterPro" id="IPR054585">
    <property type="entry name" value="NDH2-like_C"/>
</dbReference>
<evidence type="ECO:0000313" key="12">
    <source>
        <dbReference type="EMBL" id="MFC3629346.1"/>
    </source>
</evidence>
<dbReference type="EC" id="1.6.5.9" evidence="2"/>
<evidence type="ECO:0000256" key="4">
    <source>
        <dbReference type="ARBA" id="ARBA00022827"/>
    </source>
</evidence>
<feature type="domain" description="External alternative NADH-ubiquinone oxidoreductase-like C-terminal" evidence="11">
    <location>
        <begin position="351"/>
        <end position="407"/>
    </location>
</feature>